<sequence>MGLKSEGDRSSDDDGGGKSVPCSICLEVVTDNGDRSWAKLTCGHQFHLDCIGSAFNVKGAMQCPNCRKVERGQWLYANGCRSFPDFSMDEWTYDDDIYDIAYSEMAFGVQWCPFGQLSRFPSFEETDFSSAACKKKQISQSARNDFFLLFLVVEGEGVINVDMQMLMSPGSMSDFQNTLPHHLLSTPVHMLLI</sequence>
<dbReference type="SMART" id="SM00184">
    <property type="entry name" value="RING"/>
    <property type="match status" value="1"/>
</dbReference>
<accession>A0AAN7PMW0</accession>
<name>A0AAN7PMW0_9MYRT</name>
<dbReference type="EMBL" id="JAXIOK010000017">
    <property type="protein sequence ID" value="KAK4751128.1"/>
    <property type="molecule type" value="Genomic_DNA"/>
</dbReference>
<dbReference type="GO" id="GO:0004842">
    <property type="term" value="F:ubiquitin-protein transferase activity"/>
    <property type="evidence" value="ECO:0007669"/>
    <property type="project" value="InterPro"/>
</dbReference>
<dbReference type="AlphaFoldDB" id="A0AAN7PMW0"/>
<dbReference type="Gene3D" id="3.30.40.10">
    <property type="entry name" value="Zinc/RING finger domain, C3HC4 (zinc finger)"/>
    <property type="match status" value="1"/>
</dbReference>
<keyword evidence="1" id="KW-0863">Zinc-finger</keyword>
<reference evidence="3 4" key="1">
    <citation type="journal article" date="2023" name="Hortic Res">
        <title>Pangenome of water caltrop reveals structural variations and asymmetric subgenome divergence after allopolyploidization.</title>
        <authorList>
            <person name="Zhang X."/>
            <person name="Chen Y."/>
            <person name="Wang L."/>
            <person name="Yuan Y."/>
            <person name="Fang M."/>
            <person name="Shi L."/>
            <person name="Lu R."/>
            <person name="Comes H.P."/>
            <person name="Ma Y."/>
            <person name="Chen Y."/>
            <person name="Huang G."/>
            <person name="Zhou Y."/>
            <person name="Zheng Z."/>
            <person name="Qiu Y."/>
        </authorList>
    </citation>
    <scope>NUCLEOTIDE SEQUENCE [LARGE SCALE GENOMIC DNA]</scope>
    <source>
        <tissue evidence="3">Roots</tissue>
    </source>
</reference>
<keyword evidence="4" id="KW-1185">Reference proteome</keyword>
<protein>
    <recommendedName>
        <fullName evidence="2">RING-type domain-containing protein</fullName>
    </recommendedName>
</protein>
<dbReference type="PROSITE" id="PS50089">
    <property type="entry name" value="ZF_RING_2"/>
    <property type="match status" value="1"/>
</dbReference>
<dbReference type="InterPro" id="IPR001841">
    <property type="entry name" value="Znf_RING"/>
</dbReference>
<dbReference type="PANTHER" id="PTHR46798:SF3">
    <property type="entry name" value="RING FINGER FAMILY PROTEIN"/>
    <property type="match status" value="1"/>
</dbReference>
<dbReference type="Proteomes" id="UP001345219">
    <property type="component" value="Chromosome 4"/>
</dbReference>
<dbReference type="InterPro" id="IPR013083">
    <property type="entry name" value="Znf_RING/FYVE/PHD"/>
</dbReference>
<evidence type="ECO:0000313" key="3">
    <source>
        <dbReference type="EMBL" id="KAK4751128.1"/>
    </source>
</evidence>
<organism evidence="3 4">
    <name type="scientific">Trapa incisa</name>
    <dbReference type="NCBI Taxonomy" id="236973"/>
    <lineage>
        <taxon>Eukaryota</taxon>
        <taxon>Viridiplantae</taxon>
        <taxon>Streptophyta</taxon>
        <taxon>Embryophyta</taxon>
        <taxon>Tracheophyta</taxon>
        <taxon>Spermatophyta</taxon>
        <taxon>Magnoliopsida</taxon>
        <taxon>eudicotyledons</taxon>
        <taxon>Gunneridae</taxon>
        <taxon>Pentapetalae</taxon>
        <taxon>rosids</taxon>
        <taxon>malvids</taxon>
        <taxon>Myrtales</taxon>
        <taxon>Lythraceae</taxon>
        <taxon>Trapa</taxon>
    </lineage>
</organism>
<dbReference type="GO" id="GO:0008270">
    <property type="term" value="F:zinc ion binding"/>
    <property type="evidence" value="ECO:0007669"/>
    <property type="project" value="UniProtKB-KW"/>
</dbReference>
<feature type="domain" description="RING-type" evidence="2">
    <location>
        <begin position="22"/>
        <end position="67"/>
    </location>
</feature>
<keyword evidence="1" id="KW-0862">Zinc</keyword>
<evidence type="ECO:0000256" key="1">
    <source>
        <dbReference type="PROSITE-ProRule" id="PRU00175"/>
    </source>
</evidence>
<dbReference type="PANTHER" id="PTHR46798">
    <property type="entry name" value="OS09G0511500 PROTEIN"/>
    <property type="match status" value="1"/>
</dbReference>
<gene>
    <name evidence="3" type="ORF">SAY87_004610</name>
</gene>
<evidence type="ECO:0000259" key="2">
    <source>
        <dbReference type="PROSITE" id="PS50089"/>
    </source>
</evidence>
<comment type="caution">
    <text evidence="3">The sequence shown here is derived from an EMBL/GenBank/DDBJ whole genome shotgun (WGS) entry which is preliminary data.</text>
</comment>
<proteinExistence type="predicted"/>
<dbReference type="Pfam" id="PF13639">
    <property type="entry name" value="zf-RING_2"/>
    <property type="match status" value="1"/>
</dbReference>
<evidence type="ECO:0000313" key="4">
    <source>
        <dbReference type="Proteomes" id="UP001345219"/>
    </source>
</evidence>
<dbReference type="SUPFAM" id="SSF57850">
    <property type="entry name" value="RING/U-box"/>
    <property type="match status" value="1"/>
</dbReference>
<keyword evidence="1" id="KW-0479">Metal-binding</keyword>
<dbReference type="InterPro" id="IPR044274">
    <property type="entry name" value="RFI2"/>
</dbReference>